<evidence type="ECO:0000313" key="2">
    <source>
        <dbReference type="EMBL" id="KHJ78611.1"/>
    </source>
</evidence>
<keyword evidence="3" id="KW-1185">Reference proteome</keyword>
<protein>
    <recommendedName>
        <fullName evidence="1">COP9 signalosome complex subunit 3 N-terminal helical repeats domain-containing protein</fullName>
    </recommendedName>
</protein>
<dbReference type="EMBL" id="KN609603">
    <property type="protein sequence ID" value="KHJ78611.1"/>
    <property type="molecule type" value="Genomic_DNA"/>
</dbReference>
<feature type="non-terminal residue" evidence="2">
    <location>
        <position position="288"/>
    </location>
</feature>
<dbReference type="Proteomes" id="UP000053660">
    <property type="component" value="Unassembled WGS sequence"/>
</dbReference>
<dbReference type="Pfam" id="PF22788">
    <property type="entry name" value="COP9_hel_rpt"/>
    <property type="match status" value="1"/>
</dbReference>
<reference evidence="2 3" key="1">
    <citation type="submission" date="2014-03" db="EMBL/GenBank/DDBJ databases">
        <title>Draft genome of the hookworm Oesophagostomum dentatum.</title>
        <authorList>
            <person name="Mitreva M."/>
        </authorList>
    </citation>
    <scope>NUCLEOTIDE SEQUENCE [LARGE SCALE GENOMIC DNA]</scope>
    <source>
        <strain evidence="2 3">OD-Hann</strain>
    </source>
</reference>
<organism evidence="2 3">
    <name type="scientific">Oesophagostomum dentatum</name>
    <name type="common">Nodular worm</name>
    <dbReference type="NCBI Taxonomy" id="61180"/>
    <lineage>
        <taxon>Eukaryota</taxon>
        <taxon>Metazoa</taxon>
        <taxon>Ecdysozoa</taxon>
        <taxon>Nematoda</taxon>
        <taxon>Chromadorea</taxon>
        <taxon>Rhabditida</taxon>
        <taxon>Rhabditina</taxon>
        <taxon>Rhabditomorpha</taxon>
        <taxon>Strongyloidea</taxon>
        <taxon>Strongylidae</taxon>
        <taxon>Oesophagostomum</taxon>
    </lineage>
</organism>
<evidence type="ECO:0000259" key="1">
    <source>
        <dbReference type="Pfam" id="PF22788"/>
    </source>
</evidence>
<evidence type="ECO:0000313" key="3">
    <source>
        <dbReference type="Proteomes" id="UP000053660"/>
    </source>
</evidence>
<accession>A0A0B1S405</accession>
<proteinExistence type="predicted"/>
<dbReference type="InterPro" id="IPR055089">
    <property type="entry name" value="COP9_N"/>
</dbReference>
<name>A0A0B1S405_OESDE</name>
<dbReference type="AlphaFoldDB" id="A0A0B1S405"/>
<feature type="domain" description="COP9 signalosome complex subunit 3 N-terminal helical repeats" evidence="1">
    <location>
        <begin position="23"/>
        <end position="183"/>
    </location>
</feature>
<dbReference type="OrthoDB" id="29061at2759"/>
<gene>
    <name evidence="2" type="ORF">OESDEN_21766</name>
</gene>
<sequence>MPNIEGLLKIINEIPEGDEGAPEKVAELARKYKDVFEKKPGEIEHFLSNCNPKVGSAAMMAALKALFDSSIQKNNEQGADRAVEFLKHLIDSGNMVAEHLKLVPDIVFPFARNAVTYCFRKKNEPQIGLDLALAAMRLLVDPNECMVSSLHSALFAVCLRVNNVEAALPYIYRNVTALVNENELRRAISLLESAVLIPGSATSVAQLDALKKYHLASLLYSGKVIMPVGRSSALTRAWKLVGDPYTALATAVQSNGDKASAVEKDGSVGLINRIIKELRERAVMSVAK</sequence>